<dbReference type="RefSeq" id="WP_114280132.1">
    <property type="nucleotide sequence ID" value="NZ_QPJY01000006.1"/>
</dbReference>
<dbReference type="OrthoDB" id="5566245at2"/>
<dbReference type="Proteomes" id="UP000252707">
    <property type="component" value="Unassembled WGS sequence"/>
</dbReference>
<keyword evidence="2" id="KW-1185">Reference proteome</keyword>
<dbReference type="InterPro" id="IPR034756">
    <property type="entry name" value="T2SSM_b"/>
</dbReference>
<reference evidence="1 2" key="1">
    <citation type="submission" date="2018-07" db="EMBL/GenBank/DDBJ databases">
        <title>Genomic Encyclopedia of Type Strains, Phase IV (KMG-IV): sequencing the most valuable type-strain genomes for metagenomic binning, comparative biology and taxonomic classification.</title>
        <authorList>
            <person name="Goeker M."/>
        </authorList>
    </citation>
    <scope>NUCLEOTIDE SEQUENCE [LARGE SCALE GENOMIC DNA]</scope>
    <source>
        <strain evidence="1 2">DSM 26407</strain>
    </source>
</reference>
<name>A0A369CAZ4_9GAMM</name>
<comment type="caution">
    <text evidence="1">The sequence shown here is derived from an EMBL/GenBank/DDBJ whole genome shotgun (WGS) entry which is preliminary data.</text>
</comment>
<evidence type="ECO:0000313" key="1">
    <source>
        <dbReference type="EMBL" id="RCX29926.1"/>
    </source>
</evidence>
<sequence length="195" mass="21181">MTLSPPLSKGLAIALLAALLAAVYLVVVDPLLVAYRDSEESLQVLRKRLAGYQRVAAQRPQLEQALENAGSEREQEDLFLRNSSRALAAAELQAYARETVEGAEGSLVSTQPLTVEQGEEASSRVSVRVRMTGSIGALQAILHRLESGRPLVLVEDVSVNRRPQRRRPGSPGVELDWQLDVRFTLTGFIHGGSGT</sequence>
<proteinExistence type="predicted"/>
<dbReference type="NCBIfam" id="NF040576">
    <property type="entry name" value="T2SS_GspM_XpsM"/>
    <property type="match status" value="1"/>
</dbReference>
<dbReference type="Pfam" id="PF10741">
    <property type="entry name" value="T2SSM_b"/>
    <property type="match status" value="1"/>
</dbReference>
<dbReference type="EMBL" id="QPJY01000006">
    <property type="protein sequence ID" value="RCX29926.1"/>
    <property type="molecule type" value="Genomic_DNA"/>
</dbReference>
<evidence type="ECO:0000313" key="2">
    <source>
        <dbReference type="Proteomes" id="UP000252707"/>
    </source>
</evidence>
<accession>A0A369CAZ4</accession>
<protein>
    <submittedName>
        <fullName evidence="1">Type II secretion system (T2SS) protein M subtype b</fullName>
    </submittedName>
</protein>
<gene>
    <name evidence="1" type="ORF">DFQ59_106161</name>
</gene>
<dbReference type="AlphaFoldDB" id="A0A369CAZ4"/>
<organism evidence="1 2">
    <name type="scientific">Thioalbus denitrificans</name>
    <dbReference type="NCBI Taxonomy" id="547122"/>
    <lineage>
        <taxon>Bacteria</taxon>
        <taxon>Pseudomonadati</taxon>
        <taxon>Pseudomonadota</taxon>
        <taxon>Gammaproteobacteria</taxon>
        <taxon>Chromatiales</taxon>
        <taxon>Ectothiorhodospiraceae</taxon>
        <taxon>Thioalbus</taxon>
    </lineage>
</organism>